<dbReference type="RefSeq" id="WP_147189070.1">
    <property type="nucleotide sequence ID" value="NZ_CP042435.1"/>
</dbReference>
<dbReference type="PRINTS" id="PR00793">
    <property type="entry name" value="PROAMNOPTASE"/>
</dbReference>
<dbReference type="InterPro" id="IPR029058">
    <property type="entry name" value="AB_hydrolase_fold"/>
</dbReference>
<comment type="similarity">
    <text evidence="1">Belongs to the peptidase S33 family.</text>
</comment>
<dbReference type="SUPFAM" id="SSF53474">
    <property type="entry name" value="alpha/beta-Hydrolases"/>
    <property type="match status" value="1"/>
</dbReference>
<evidence type="ECO:0000313" key="5">
    <source>
        <dbReference type="EMBL" id="QEC67263.1"/>
    </source>
</evidence>
<sequence>MKKLVKFFTYALLLCIIIFLFLIFFPRNYDVPQLQERKSTQYWNLSDRSKIAYTLLSAKGVKKPYPIIYLHGGPGGFISDNTITMLQPLADSGYEVYMYDQIGSGRSSRLENIRDYTVQKHIDDLNEIIKNIGAEKVILIGQSWGAILATLFTADNKDKIEKLILTCPGPVYPYHSELATVKPPDRLHLKDPMLSNADGNKKANNVRTKTMSFIATTFGKKLASDEQADAFASYLNYEVNKSCVCDTSNVLKEEAGSGYYAQLMTYLDLTKIKDPRNKFKNLDTKVLVMKGQCDNQKWGFTNEYLQLFKNSKLTVIPGAGHFIYVEQPALYIKTIQSFLSE</sequence>
<feature type="domain" description="AB hydrolase-1" evidence="4">
    <location>
        <begin position="65"/>
        <end position="327"/>
    </location>
</feature>
<proteinExistence type="inferred from homology"/>
<keyword evidence="3" id="KW-1133">Transmembrane helix</keyword>
<dbReference type="InterPro" id="IPR050266">
    <property type="entry name" value="AB_hydrolase_sf"/>
</dbReference>
<evidence type="ECO:0000313" key="6">
    <source>
        <dbReference type="Proteomes" id="UP000321533"/>
    </source>
</evidence>
<evidence type="ECO:0000256" key="3">
    <source>
        <dbReference type="SAM" id="Phobius"/>
    </source>
</evidence>
<keyword evidence="3" id="KW-0812">Transmembrane</keyword>
<feature type="transmembrane region" description="Helical" evidence="3">
    <location>
        <begin position="7"/>
        <end position="25"/>
    </location>
</feature>
<dbReference type="GO" id="GO:0006508">
    <property type="term" value="P:proteolysis"/>
    <property type="evidence" value="ECO:0007669"/>
    <property type="project" value="InterPro"/>
</dbReference>
<evidence type="ECO:0000256" key="2">
    <source>
        <dbReference type="ARBA" id="ARBA00022801"/>
    </source>
</evidence>
<dbReference type="EMBL" id="CP042435">
    <property type="protein sequence ID" value="QEC67263.1"/>
    <property type="molecule type" value="Genomic_DNA"/>
</dbReference>
<gene>
    <name evidence="5" type="ORF">FRZ67_08125</name>
</gene>
<evidence type="ECO:0000259" key="4">
    <source>
        <dbReference type="Pfam" id="PF00561"/>
    </source>
</evidence>
<keyword evidence="3" id="KW-0472">Membrane</keyword>
<keyword evidence="6" id="KW-1185">Reference proteome</keyword>
<name>A0A5B8V8M6_9BACT</name>
<accession>A0A5B8V8M6</accession>
<dbReference type="GO" id="GO:0008233">
    <property type="term" value="F:peptidase activity"/>
    <property type="evidence" value="ECO:0007669"/>
    <property type="project" value="InterPro"/>
</dbReference>
<dbReference type="OrthoDB" id="9796770at2"/>
<dbReference type="Pfam" id="PF00561">
    <property type="entry name" value="Abhydrolase_1"/>
    <property type="match status" value="1"/>
</dbReference>
<dbReference type="Proteomes" id="UP000321533">
    <property type="component" value="Chromosome"/>
</dbReference>
<dbReference type="KEGG" id="pgin:FRZ67_08125"/>
<dbReference type="Gene3D" id="3.40.50.1820">
    <property type="entry name" value="alpha/beta hydrolase"/>
    <property type="match status" value="1"/>
</dbReference>
<dbReference type="PANTHER" id="PTHR43798">
    <property type="entry name" value="MONOACYLGLYCEROL LIPASE"/>
    <property type="match status" value="1"/>
</dbReference>
<dbReference type="InterPro" id="IPR002410">
    <property type="entry name" value="Peptidase_S33"/>
</dbReference>
<keyword evidence="2 5" id="KW-0378">Hydrolase</keyword>
<evidence type="ECO:0000256" key="1">
    <source>
        <dbReference type="ARBA" id="ARBA00010088"/>
    </source>
</evidence>
<dbReference type="AlphaFoldDB" id="A0A5B8V8M6"/>
<organism evidence="5 6">
    <name type="scientific">Panacibacter ginsenosidivorans</name>
    <dbReference type="NCBI Taxonomy" id="1813871"/>
    <lineage>
        <taxon>Bacteria</taxon>
        <taxon>Pseudomonadati</taxon>
        <taxon>Bacteroidota</taxon>
        <taxon>Chitinophagia</taxon>
        <taxon>Chitinophagales</taxon>
        <taxon>Chitinophagaceae</taxon>
        <taxon>Panacibacter</taxon>
    </lineage>
</organism>
<reference evidence="5 6" key="1">
    <citation type="journal article" date="2016" name="Int. J. Syst. Evol. Microbiol.">
        <title>Panacibacter ginsenosidivorans gen. nov., sp. nov., with ginsenoside converting activity isolated from soil of a ginseng field.</title>
        <authorList>
            <person name="Siddiqi M.Z."/>
            <person name="Muhammad Shafi S."/>
            <person name="Choi K.D."/>
            <person name="Im W.T."/>
        </authorList>
    </citation>
    <scope>NUCLEOTIDE SEQUENCE [LARGE SCALE GENOMIC DNA]</scope>
    <source>
        <strain evidence="5 6">Gsoil1550</strain>
    </source>
</reference>
<protein>
    <submittedName>
        <fullName evidence="5">Alpha/beta hydrolase</fullName>
    </submittedName>
</protein>
<dbReference type="InterPro" id="IPR000073">
    <property type="entry name" value="AB_hydrolase_1"/>
</dbReference>